<accession>A0A069DCQ7</accession>
<dbReference type="Proteomes" id="UP000027601">
    <property type="component" value="Unassembled WGS sequence"/>
</dbReference>
<organism evidence="1 2">
    <name type="scientific">Bacteroides graminisolvens DSM 19988 = JCM 15093</name>
    <dbReference type="NCBI Taxonomy" id="1121097"/>
    <lineage>
        <taxon>Bacteria</taxon>
        <taxon>Pseudomonadati</taxon>
        <taxon>Bacteroidota</taxon>
        <taxon>Bacteroidia</taxon>
        <taxon>Bacteroidales</taxon>
        <taxon>Bacteroidaceae</taxon>
        <taxon>Bacteroides</taxon>
    </lineage>
</organism>
<evidence type="ECO:0000313" key="1">
    <source>
        <dbReference type="EMBL" id="GAK38104.1"/>
    </source>
</evidence>
<dbReference type="EMBL" id="BAJS01000038">
    <property type="protein sequence ID" value="GAK38104.1"/>
    <property type="molecule type" value="Genomic_DNA"/>
</dbReference>
<protein>
    <submittedName>
        <fullName evidence="1">Uncharacterized protein</fullName>
    </submittedName>
</protein>
<dbReference type="OrthoDB" id="997343at2"/>
<dbReference type="AlphaFoldDB" id="A0A069DCQ7"/>
<gene>
    <name evidence="1" type="ORF">JCM15093_3403</name>
</gene>
<evidence type="ECO:0000313" key="2">
    <source>
        <dbReference type="Proteomes" id="UP000027601"/>
    </source>
</evidence>
<keyword evidence="2" id="KW-1185">Reference proteome</keyword>
<proteinExistence type="predicted"/>
<reference evidence="1 2" key="1">
    <citation type="journal article" date="2015" name="Microbes Environ.">
        <title>Distribution and evolution of nitrogen fixation genes in the phylum bacteroidetes.</title>
        <authorList>
            <person name="Inoue J."/>
            <person name="Oshima K."/>
            <person name="Suda W."/>
            <person name="Sakamoto M."/>
            <person name="Iino T."/>
            <person name="Noda S."/>
            <person name="Hongoh Y."/>
            <person name="Hattori M."/>
            <person name="Ohkuma M."/>
        </authorList>
    </citation>
    <scope>NUCLEOTIDE SEQUENCE [LARGE SCALE GENOMIC DNA]</scope>
    <source>
        <strain evidence="1 2">JCM 15093</strain>
    </source>
</reference>
<dbReference type="Gene3D" id="2.180.10.10">
    <property type="entry name" value="RHS repeat-associated core"/>
    <property type="match status" value="1"/>
</dbReference>
<name>A0A069DCQ7_9BACE</name>
<comment type="caution">
    <text evidence="1">The sequence shown here is derived from an EMBL/GenBank/DDBJ whole genome shotgun (WGS) entry which is preliminary data.</text>
</comment>
<dbReference type="RefSeq" id="WP_024997628.1">
    <property type="nucleotide sequence ID" value="NZ_ATZI01000008.1"/>
</dbReference>
<sequence>MGNNRVIASASGSIVQSNHYYPFGMSFAEGSTTSQQPYKYNGKDWYQDEKGNVLWQEGNGNIEGYKNIGASYTMDIGDVISITYTQIDATLMTFTGAKESSWESQITNGTNYYQASSEMLENEGVETTVRGTEVLVTGTAANGRAGDANANASIGFAVIGQALENGNPIMGHLLIIN</sequence>
<dbReference type="STRING" id="1121097.GCA_000428125_02087"/>